<dbReference type="Proteomes" id="UP000190797">
    <property type="component" value="Chromosome"/>
</dbReference>
<dbReference type="AlphaFoldDB" id="A0A1V0AKV8"/>
<gene>
    <name evidence="2" type="ORF">BKM31_33260</name>
</gene>
<feature type="transmembrane region" description="Helical" evidence="1">
    <location>
        <begin position="141"/>
        <end position="164"/>
    </location>
</feature>
<keyword evidence="1" id="KW-0472">Membrane</keyword>
<keyword evidence="1" id="KW-1133">Transmembrane helix</keyword>
<reference evidence="3" key="1">
    <citation type="journal article" date="2017" name="Med. Chem. Commun.">
        <title>Nonomuraea sp. ATCC 55076 harbours the largest actinomycete chromosome to date and the kistamicin biosynthetic gene cluster.</title>
        <authorList>
            <person name="Nazari B."/>
            <person name="Forneris C.C."/>
            <person name="Gibson M.I."/>
            <person name="Moon K."/>
            <person name="Schramma K.R."/>
            <person name="Seyedsayamdost M.R."/>
        </authorList>
    </citation>
    <scope>NUCLEOTIDE SEQUENCE [LARGE SCALE GENOMIC DNA]</scope>
    <source>
        <strain evidence="3">ATCC 55076</strain>
    </source>
</reference>
<evidence type="ECO:0000313" key="3">
    <source>
        <dbReference type="Proteomes" id="UP000190797"/>
    </source>
</evidence>
<keyword evidence="1" id="KW-0812">Transmembrane</keyword>
<sequence length="177" mass="17870">MWWLAAAWGVFVACCVAGVLLFGGSVAGGVANLAPTRTFASGETITVPVDPAQKPGVYIASDTRVTYDCSITGGSGQARLARTTGSQKVTAGGAVWEQFLVINAPAKGDYQLTCTNQEQAAVRYGVGRDAFSAVGGITGGLAALILVPAAGLLVAIGGTITVLVRRSGARKRLAVGG</sequence>
<name>A0A1V0AKV8_9ACTN</name>
<evidence type="ECO:0000256" key="1">
    <source>
        <dbReference type="SAM" id="Phobius"/>
    </source>
</evidence>
<accession>A0A1V0AKV8</accession>
<dbReference type="KEGG" id="noa:BKM31_33260"/>
<evidence type="ECO:0008006" key="4">
    <source>
        <dbReference type="Google" id="ProtNLM"/>
    </source>
</evidence>
<dbReference type="STRING" id="1909395.BKM31_33260"/>
<protein>
    <recommendedName>
        <fullName evidence="4">Serine/arginine repetitive matrix protein 2</fullName>
    </recommendedName>
</protein>
<proteinExistence type="predicted"/>
<evidence type="ECO:0000313" key="2">
    <source>
        <dbReference type="EMBL" id="AQZ70847.1"/>
    </source>
</evidence>
<keyword evidence="3" id="KW-1185">Reference proteome</keyword>
<dbReference type="EMBL" id="CP017717">
    <property type="protein sequence ID" value="AQZ70847.1"/>
    <property type="molecule type" value="Genomic_DNA"/>
</dbReference>
<organism evidence="2 3">
    <name type="scientific">[Actinomadura] parvosata subsp. kistnae</name>
    <dbReference type="NCBI Taxonomy" id="1909395"/>
    <lineage>
        <taxon>Bacteria</taxon>
        <taxon>Bacillati</taxon>
        <taxon>Actinomycetota</taxon>
        <taxon>Actinomycetes</taxon>
        <taxon>Streptosporangiales</taxon>
        <taxon>Streptosporangiaceae</taxon>
        <taxon>Nonomuraea</taxon>
    </lineage>
</organism>
<dbReference type="OrthoDB" id="3543267at2"/>